<dbReference type="Proteomes" id="UP001296993">
    <property type="component" value="Unassembled WGS sequence"/>
</dbReference>
<dbReference type="Pfam" id="PF01627">
    <property type="entry name" value="Hpt"/>
    <property type="match status" value="1"/>
</dbReference>
<dbReference type="Gene3D" id="1.20.120.160">
    <property type="entry name" value="HPT domain"/>
    <property type="match status" value="1"/>
</dbReference>
<evidence type="ECO:0000259" key="2">
    <source>
        <dbReference type="PROSITE" id="PS50894"/>
    </source>
</evidence>
<sequence>MIETMTMPLSSLDSVVCTQTLDKLSEDLGPDYTSRFVVQFCSMWPTRLKRLEEALRSCNSDAGEDAALSLKSGASMVGARELAELAEWLHGAFRDKLVDVQRKLIAMIREVGLRSIQVLSTMKIG</sequence>
<feature type="domain" description="HPt" evidence="2">
    <location>
        <begin position="29"/>
        <end position="122"/>
    </location>
</feature>
<dbReference type="RefSeq" id="WP_210002393.1">
    <property type="nucleotide sequence ID" value="NZ_BAAAJY010000004.1"/>
</dbReference>
<evidence type="ECO:0000313" key="3">
    <source>
        <dbReference type="EMBL" id="MBP2388638.1"/>
    </source>
</evidence>
<organism evidence="3 4">
    <name type="scientific">Paeniglutamicibacter kerguelensis</name>
    <dbReference type="NCBI Taxonomy" id="254788"/>
    <lineage>
        <taxon>Bacteria</taxon>
        <taxon>Bacillati</taxon>
        <taxon>Actinomycetota</taxon>
        <taxon>Actinomycetes</taxon>
        <taxon>Micrococcales</taxon>
        <taxon>Micrococcaceae</taxon>
        <taxon>Paeniglutamicibacter</taxon>
    </lineage>
</organism>
<keyword evidence="4" id="KW-1185">Reference proteome</keyword>
<reference evidence="3 4" key="1">
    <citation type="submission" date="2021-03" db="EMBL/GenBank/DDBJ databases">
        <title>Sequencing the genomes of 1000 actinobacteria strains.</title>
        <authorList>
            <person name="Klenk H.-P."/>
        </authorList>
    </citation>
    <scope>NUCLEOTIDE SEQUENCE [LARGE SCALE GENOMIC DNA]</scope>
    <source>
        <strain evidence="3 4">DSM 15797</strain>
    </source>
</reference>
<proteinExistence type="predicted"/>
<dbReference type="PROSITE" id="PS50894">
    <property type="entry name" value="HPT"/>
    <property type="match status" value="1"/>
</dbReference>
<dbReference type="InterPro" id="IPR036641">
    <property type="entry name" value="HPT_dom_sf"/>
</dbReference>
<evidence type="ECO:0000313" key="4">
    <source>
        <dbReference type="Proteomes" id="UP001296993"/>
    </source>
</evidence>
<gene>
    <name evidence="3" type="ORF">JOF47_004211</name>
</gene>
<accession>A0ABS4XJP4</accession>
<evidence type="ECO:0000256" key="1">
    <source>
        <dbReference type="PROSITE-ProRule" id="PRU00110"/>
    </source>
</evidence>
<dbReference type="InterPro" id="IPR008207">
    <property type="entry name" value="Sig_transdc_His_kin_Hpt_dom"/>
</dbReference>
<comment type="caution">
    <text evidence="3">The sequence shown here is derived from an EMBL/GenBank/DDBJ whole genome shotgun (WGS) entry which is preliminary data.</text>
</comment>
<protein>
    <submittedName>
        <fullName evidence="3">HPt (Histidine-containing phosphotransfer) domain-containing protein</fullName>
    </submittedName>
</protein>
<dbReference type="SUPFAM" id="SSF47226">
    <property type="entry name" value="Histidine-containing phosphotransfer domain, HPT domain"/>
    <property type="match status" value="1"/>
</dbReference>
<comment type="caution">
    <text evidence="1">Lacks conserved residue(s) required for the propagation of feature annotation.</text>
</comment>
<dbReference type="EMBL" id="JAGIOF010000004">
    <property type="protein sequence ID" value="MBP2388638.1"/>
    <property type="molecule type" value="Genomic_DNA"/>
</dbReference>
<name>A0ABS4XJP4_9MICC</name>